<comment type="caution">
    <text evidence="1">The sequence shown here is derived from an EMBL/GenBank/DDBJ whole genome shotgun (WGS) entry which is preliminary data.</text>
</comment>
<reference evidence="1" key="1">
    <citation type="submission" date="2018-09" db="EMBL/GenBank/DDBJ databases">
        <title>A genomic encyclopedia of anaerobic methanotrophic archaea.</title>
        <authorList>
            <person name="Skennerton C.T."/>
            <person name="Chadwick G.L."/>
            <person name="Laso-Perez R."/>
            <person name="Leu A.O."/>
            <person name="Speth D.R."/>
            <person name="Yu H."/>
            <person name="Morgan-Lang C."/>
            <person name="Hatzenpichler R."/>
            <person name="Goudeau D."/>
            <person name="Malmstrom R."/>
            <person name="Woyke T."/>
            <person name="Hallam S."/>
            <person name="Tyson G.W."/>
            <person name="Wegener G."/>
            <person name="Boetius A."/>
            <person name="Orphan V.J."/>
        </authorList>
    </citation>
    <scope>NUCLEOTIDE SEQUENCE</scope>
    <source>
        <strain evidence="1">CONS3730D10UFb2</strain>
    </source>
</reference>
<evidence type="ECO:0000313" key="1">
    <source>
        <dbReference type="EMBL" id="TKY92480.1"/>
    </source>
</evidence>
<protein>
    <submittedName>
        <fullName evidence="1">UDP-4-amino-4, 6-dideoxy-N-acetyl-beta-L-altrosamine transaminase</fullName>
    </submittedName>
</protein>
<accession>A0AC61SDJ5</accession>
<dbReference type="Proteomes" id="UP000315423">
    <property type="component" value="Unassembled WGS sequence"/>
</dbReference>
<organism evidence="1 2">
    <name type="scientific">Candidatus Methanomarinus sp</name>
    <dbReference type="NCBI Taxonomy" id="3386244"/>
    <lineage>
        <taxon>Archaea</taxon>
        <taxon>Methanobacteriati</taxon>
        <taxon>Methanobacteriota</taxon>
        <taxon>Stenosarchaea group</taxon>
        <taxon>Methanomicrobia</taxon>
        <taxon>Methanosarcinales</taxon>
        <taxon>ANME-2 cluster</taxon>
        <taxon>Candidatus Methanocomedenaceae</taxon>
        <taxon>Candidatus Methanomarinus</taxon>
    </lineage>
</organism>
<sequence>AALGVSQLKKLDGFIEKRSELTLMYDELLSDVDAVRLPVVRGNVKHAWHLYTVLLDGSINRDEFFKYMRAANIGVNVHYIPVYRHSYYVANFGFDLKEFPVTKKVLGFQY</sequence>
<gene>
    <name evidence="1" type="ORF">C5S46_00410</name>
</gene>
<feature type="non-terminal residue" evidence="1">
    <location>
        <position position="1"/>
    </location>
</feature>
<dbReference type="EMBL" id="QYBA01000010">
    <property type="protein sequence ID" value="TKY92480.1"/>
    <property type="molecule type" value="Genomic_DNA"/>
</dbReference>
<proteinExistence type="predicted"/>
<evidence type="ECO:0000313" key="2">
    <source>
        <dbReference type="Proteomes" id="UP000315423"/>
    </source>
</evidence>
<name>A0AC61SDJ5_9EURY</name>